<keyword evidence="1" id="KW-0479">Metal-binding</keyword>
<feature type="compositionally biased region" description="Low complexity" evidence="3">
    <location>
        <begin position="430"/>
        <end position="446"/>
    </location>
</feature>
<name>M2QY24_CERS8</name>
<sequence>MDDERSVSDTEVWDRLLGEQTALFKRTAFRNAELESRVEELERELSVWKAALKVADEETKTLNKTVLKLERSIGSLRDDNPLILCLIDGDGNIFSPELITLGQAGGRQAAMLLTHGLTDHLASIDSDALVPGRGQVWLTIYCNKSGLLDTLTHNNFCTTEQFETFVLGFNQASPLFSIVDVGYGKEAADSKIKECLRVFTRFPQTSRVFFGGAHDNGYTSTLNYLQNEGLLHKVILLRGYRDLAHELRSLNLPQLEIQGVFMTRRIQNNPFRKNSAPVPVPGQVQPQDFDKFRSKTVAAPSPLPVSRSVSPVKKVKRLDPDLPLHKQRPPPCNFYYLSECQQGDKCRYSHDYILLSEQLNELRVNAKKWPCPLVNRDLDCTLGEKCCMSHVCPKGPRCSFFKQAKCKFVGRDMHRVNPAAGNANIRNRQSSSSTATSSSPAMSAVTDAHLPPISNPLQHGYYLSGGDSGSSATTQMNNGQQPSLLSRLNFHTDGGFSFPGY</sequence>
<dbReference type="OrthoDB" id="2270193at2759"/>
<dbReference type="SMART" id="SM00356">
    <property type="entry name" value="ZnF_C3H1"/>
    <property type="match status" value="1"/>
</dbReference>
<feature type="coiled-coil region" evidence="2">
    <location>
        <begin position="24"/>
        <end position="58"/>
    </location>
</feature>
<evidence type="ECO:0000256" key="3">
    <source>
        <dbReference type="SAM" id="MobiDB-lite"/>
    </source>
</evidence>
<organism evidence="5 6">
    <name type="scientific">Ceriporiopsis subvermispora (strain B)</name>
    <name type="common">White-rot fungus</name>
    <name type="synonym">Gelatoporia subvermispora</name>
    <dbReference type="NCBI Taxonomy" id="914234"/>
    <lineage>
        <taxon>Eukaryota</taxon>
        <taxon>Fungi</taxon>
        <taxon>Dikarya</taxon>
        <taxon>Basidiomycota</taxon>
        <taxon>Agaricomycotina</taxon>
        <taxon>Agaricomycetes</taxon>
        <taxon>Polyporales</taxon>
        <taxon>Gelatoporiaceae</taxon>
        <taxon>Gelatoporia</taxon>
    </lineage>
</organism>
<feature type="domain" description="C3H1-type" evidence="4">
    <location>
        <begin position="326"/>
        <end position="353"/>
    </location>
</feature>
<dbReference type="GO" id="GO:0008270">
    <property type="term" value="F:zinc ion binding"/>
    <property type="evidence" value="ECO:0007669"/>
    <property type="project" value="UniProtKB-KW"/>
</dbReference>
<feature type="zinc finger region" description="C3H1-type" evidence="1">
    <location>
        <begin position="326"/>
        <end position="353"/>
    </location>
</feature>
<feature type="region of interest" description="Disordered" evidence="3">
    <location>
        <begin position="464"/>
        <end position="486"/>
    </location>
</feature>
<dbReference type="Proteomes" id="UP000016930">
    <property type="component" value="Unassembled WGS sequence"/>
</dbReference>
<feature type="region of interest" description="Disordered" evidence="3">
    <location>
        <begin position="419"/>
        <end position="449"/>
    </location>
</feature>
<keyword evidence="1" id="KW-0862">Zinc</keyword>
<evidence type="ECO:0000313" key="5">
    <source>
        <dbReference type="EMBL" id="EMD42028.1"/>
    </source>
</evidence>
<evidence type="ECO:0000313" key="6">
    <source>
        <dbReference type="Proteomes" id="UP000016930"/>
    </source>
</evidence>
<dbReference type="AlphaFoldDB" id="M2QY24"/>
<dbReference type="Pfam" id="PF25540">
    <property type="entry name" value="DUF7923"/>
    <property type="match status" value="1"/>
</dbReference>
<dbReference type="EMBL" id="KB445791">
    <property type="protein sequence ID" value="EMD42028.1"/>
    <property type="molecule type" value="Genomic_DNA"/>
</dbReference>
<dbReference type="PROSITE" id="PS50103">
    <property type="entry name" value="ZF_C3H1"/>
    <property type="match status" value="1"/>
</dbReference>
<dbReference type="STRING" id="914234.M2QY24"/>
<feature type="compositionally biased region" description="Polar residues" evidence="3">
    <location>
        <begin position="472"/>
        <end position="486"/>
    </location>
</feature>
<evidence type="ECO:0000256" key="1">
    <source>
        <dbReference type="PROSITE-ProRule" id="PRU00723"/>
    </source>
</evidence>
<dbReference type="Gene3D" id="4.10.1000.10">
    <property type="entry name" value="Zinc finger, CCCH-type"/>
    <property type="match status" value="1"/>
</dbReference>
<dbReference type="InterPro" id="IPR057683">
    <property type="entry name" value="DUF7923"/>
</dbReference>
<gene>
    <name evidence="5" type="ORF">CERSUDRAFT_79626</name>
</gene>
<dbReference type="HOGENOM" id="CLU_031811_1_0_1"/>
<keyword evidence="6" id="KW-1185">Reference proteome</keyword>
<keyword evidence="2" id="KW-0175">Coiled coil</keyword>
<keyword evidence="1" id="KW-0863">Zinc-finger</keyword>
<dbReference type="InterPro" id="IPR000571">
    <property type="entry name" value="Znf_CCCH"/>
</dbReference>
<dbReference type="PANTHER" id="PTHR37543">
    <property type="entry name" value="CCCH ZINC FINGER DNA BINDING PROTEIN (AFU_ORTHOLOGUE AFUA_5G12760)"/>
    <property type="match status" value="1"/>
</dbReference>
<dbReference type="PANTHER" id="PTHR37543:SF1">
    <property type="entry name" value="CCCH ZINC FINGER DNA BINDING PROTEIN (AFU_ORTHOLOGUE AFUA_5G12760)"/>
    <property type="match status" value="1"/>
</dbReference>
<proteinExistence type="predicted"/>
<reference evidence="5 6" key="1">
    <citation type="journal article" date="2012" name="Proc. Natl. Acad. Sci. U.S.A.">
        <title>Comparative genomics of Ceriporiopsis subvermispora and Phanerochaete chrysosporium provide insight into selective ligninolysis.</title>
        <authorList>
            <person name="Fernandez-Fueyo E."/>
            <person name="Ruiz-Duenas F.J."/>
            <person name="Ferreira P."/>
            <person name="Floudas D."/>
            <person name="Hibbett D.S."/>
            <person name="Canessa P."/>
            <person name="Larrondo L.F."/>
            <person name="James T.Y."/>
            <person name="Seelenfreund D."/>
            <person name="Lobos S."/>
            <person name="Polanco R."/>
            <person name="Tello M."/>
            <person name="Honda Y."/>
            <person name="Watanabe T."/>
            <person name="Watanabe T."/>
            <person name="Ryu J.S."/>
            <person name="Kubicek C.P."/>
            <person name="Schmoll M."/>
            <person name="Gaskell J."/>
            <person name="Hammel K.E."/>
            <person name="St John F.J."/>
            <person name="Vanden Wymelenberg A."/>
            <person name="Sabat G."/>
            <person name="Splinter BonDurant S."/>
            <person name="Syed K."/>
            <person name="Yadav J.S."/>
            <person name="Doddapaneni H."/>
            <person name="Subramanian V."/>
            <person name="Lavin J.L."/>
            <person name="Oguiza J.A."/>
            <person name="Perez G."/>
            <person name="Pisabarro A.G."/>
            <person name="Ramirez L."/>
            <person name="Santoyo F."/>
            <person name="Master E."/>
            <person name="Coutinho P.M."/>
            <person name="Henrissat B."/>
            <person name="Lombard V."/>
            <person name="Magnuson J.K."/>
            <person name="Kuees U."/>
            <person name="Hori C."/>
            <person name="Igarashi K."/>
            <person name="Samejima M."/>
            <person name="Held B.W."/>
            <person name="Barry K.W."/>
            <person name="LaButti K.M."/>
            <person name="Lapidus A."/>
            <person name="Lindquist E.A."/>
            <person name="Lucas S.M."/>
            <person name="Riley R."/>
            <person name="Salamov A.A."/>
            <person name="Hoffmeister D."/>
            <person name="Schwenk D."/>
            <person name="Hadar Y."/>
            <person name="Yarden O."/>
            <person name="de Vries R.P."/>
            <person name="Wiebenga A."/>
            <person name="Stenlid J."/>
            <person name="Eastwood D."/>
            <person name="Grigoriev I.V."/>
            <person name="Berka R.M."/>
            <person name="Blanchette R.A."/>
            <person name="Kersten P."/>
            <person name="Martinez A.T."/>
            <person name="Vicuna R."/>
            <person name="Cullen D."/>
        </authorList>
    </citation>
    <scope>NUCLEOTIDE SEQUENCE [LARGE SCALE GENOMIC DNA]</scope>
    <source>
        <strain evidence="5 6">B</strain>
    </source>
</reference>
<protein>
    <recommendedName>
        <fullName evidence="4">C3H1-type domain-containing protein</fullName>
    </recommendedName>
</protein>
<accession>M2QY24</accession>
<evidence type="ECO:0000256" key="2">
    <source>
        <dbReference type="SAM" id="Coils"/>
    </source>
</evidence>
<evidence type="ECO:0000259" key="4">
    <source>
        <dbReference type="PROSITE" id="PS50103"/>
    </source>
</evidence>